<proteinExistence type="predicted"/>
<feature type="chain" id="PRO_5046972640" evidence="6">
    <location>
        <begin position="20"/>
        <end position="207"/>
    </location>
</feature>
<comment type="subcellular location">
    <subcellularLocation>
        <location evidence="2">Nematocyst</location>
    </subcellularLocation>
    <subcellularLocation>
        <location evidence="1">Target cell membrane</location>
    </subcellularLocation>
</comment>
<keyword evidence="3" id="KW-1052">Target cell membrane</keyword>
<comment type="caution">
    <text evidence="7">The sequence shown here is derived from an EMBL/GenBank/DDBJ whole genome shotgun (WGS) entry which is preliminary data.</text>
</comment>
<keyword evidence="6" id="KW-0732">Signal</keyword>
<feature type="signal peptide" evidence="6">
    <location>
        <begin position="1"/>
        <end position="19"/>
    </location>
</feature>
<gene>
    <name evidence="7" type="ORF">KUTeg_008113</name>
</gene>
<dbReference type="InterPro" id="IPR050677">
    <property type="entry name" value="Actinoporin_PFT"/>
</dbReference>
<keyword evidence="4" id="KW-0472">Membrane</keyword>
<evidence type="ECO:0000256" key="4">
    <source>
        <dbReference type="ARBA" id="ARBA00023298"/>
    </source>
</evidence>
<evidence type="ECO:0000256" key="2">
    <source>
        <dbReference type="ARBA" id="ARBA00004532"/>
    </source>
</evidence>
<sequence>MKFITKVLTAVVTTAATTATGVMTKKWLMEKKEDEWTKQQMTSAERLALPTLAKQLPTKHAICLKVKNKTNSVLHNPQVYSASGQVTGSVPRVVEPGEYKCMAAQKTTSYYYKGISGIVTYDIGDTKNRLCIYYYNPYFGNNAFTFQWDNDSRPVDKDLFEQMSHGSDIWSPKGTVTWHSKANQLYEAYGFISQGDPAYLHVVVCDK</sequence>
<evidence type="ECO:0000313" key="8">
    <source>
        <dbReference type="Proteomes" id="UP001217089"/>
    </source>
</evidence>
<dbReference type="SUPFAM" id="SSF63724">
    <property type="entry name" value="Cytolysin/lectin"/>
    <property type="match status" value="1"/>
</dbReference>
<name>A0ABQ9F876_TEGGR</name>
<dbReference type="PANTHER" id="PTHR40388">
    <property type="entry name" value="BRYOPORIN"/>
    <property type="match status" value="1"/>
</dbReference>
<dbReference type="Proteomes" id="UP001217089">
    <property type="component" value="Unassembled WGS sequence"/>
</dbReference>
<dbReference type="InterPro" id="IPR015926">
    <property type="entry name" value="Cytolysin/lectin"/>
</dbReference>
<keyword evidence="4" id="KW-1053">Target membrane</keyword>
<evidence type="ECO:0000256" key="5">
    <source>
        <dbReference type="ARBA" id="ARBA00023331"/>
    </source>
</evidence>
<keyword evidence="8" id="KW-1185">Reference proteome</keyword>
<reference evidence="7 8" key="1">
    <citation type="submission" date="2022-12" db="EMBL/GenBank/DDBJ databases">
        <title>Chromosome-level genome of Tegillarca granosa.</title>
        <authorList>
            <person name="Kim J."/>
        </authorList>
    </citation>
    <scope>NUCLEOTIDE SEQUENCE [LARGE SCALE GENOMIC DNA]</scope>
    <source>
        <strain evidence="7">Teg-2019</strain>
        <tissue evidence="7">Adductor muscle</tissue>
    </source>
</reference>
<keyword evidence="5" id="KW-0166">Nematocyst</keyword>
<evidence type="ECO:0000256" key="1">
    <source>
        <dbReference type="ARBA" id="ARBA00004175"/>
    </source>
</evidence>
<dbReference type="PANTHER" id="PTHR40388:SF1">
    <property type="entry name" value="BRYOPORIN"/>
    <property type="match status" value="1"/>
</dbReference>
<protein>
    <submittedName>
        <fullName evidence="7">Uncharacterized protein</fullName>
    </submittedName>
</protein>
<evidence type="ECO:0000256" key="3">
    <source>
        <dbReference type="ARBA" id="ARBA00022537"/>
    </source>
</evidence>
<dbReference type="EMBL" id="JARBDR010000342">
    <property type="protein sequence ID" value="KAJ8313552.1"/>
    <property type="molecule type" value="Genomic_DNA"/>
</dbReference>
<accession>A0ABQ9F876</accession>
<dbReference type="Gene3D" id="2.60.270.20">
    <property type="entry name" value="Cytolysin/lectin"/>
    <property type="match status" value="1"/>
</dbReference>
<evidence type="ECO:0000256" key="6">
    <source>
        <dbReference type="SAM" id="SignalP"/>
    </source>
</evidence>
<evidence type="ECO:0000313" key="7">
    <source>
        <dbReference type="EMBL" id="KAJ8313552.1"/>
    </source>
</evidence>
<organism evidence="7 8">
    <name type="scientific">Tegillarca granosa</name>
    <name type="common">Malaysian cockle</name>
    <name type="synonym">Anadara granosa</name>
    <dbReference type="NCBI Taxonomy" id="220873"/>
    <lineage>
        <taxon>Eukaryota</taxon>
        <taxon>Metazoa</taxon>
        <taxon>Spiralia</taxon>
        <taxon>Lophotrochozoa</taxon>
        <taxon>Mollusca</taxon>
        <taxon>Bivalvia</taxon>
        <taxon>Autobranchia</taxon>
        <taxon>Pteriomorphia</taxon>
        <taxon>Arcoida</taxon>
        <taxon>Arcoidea</taxon>
        <taxon>Arcidae</taxon>
        <taxon>Tegillarca</taxon>
    </lineage>
</organism>